<feature type="domain" description="FH2" evidence="4">
    <location>
        <begin position="92"/>
        <end position="536"/>
    </location>
</feature>
<dbReference type="PANTHER" id="PTHR23213">
    <property type="entry name" value="FORMIN-RELATED"/>
    <property type="match status" value="1"/>
</dbReference>
<dbReference type="Proteomes" id="UP000242715">
    <property type="component" value="Unassembled WGS sequence"/>
</dbReference>
<feature type="region of interest" description="Disordered" evidence="3">
    <location>
        <begin position="365"/>
        <end position="391"/>
    </location>
</feature>
<feature type="region of interest" description="Disordered" evidence="3">
    <location>
        <begin position="1"/>
        <end position="104"/>
    </location>
</feature>
<dbReference type="InterPro" id="IPR027643">
    <property type="entry name" value="Formin-like_plant"/>
</dbReference>
<dbReference type="AlphaFoldDB" id="A0A2Z6PD35"/>
<dbReference type="SMART" id="SM00498">
    <property type="entry name" value="FH2"/>
    <property type="match status" value="1"/>
</dbReference>
<comment type="similarity">
    <text evidence="1">Belongs to the formin-like family. Class-I subfamily.</text>
</comment>
<dbReference type="EMBL" id="DF974277">
    <property type="protein sequence ID" value="GAU47025.1"/>
    <property type="molecule type" value="Genomic_DNA"/>
</dbReference>
<organism evidence="5 6">
    <name type="scientific">Trifolium subterraneum</name>
    <name type="common">Subterranean clover</name>
    <dbReference type="NCBI Taxonomy" id="3900"/>
    <lineage>
        <taxon>Eukaryota</taxon>
        <taxon>Viridiplantae</taxon>
        <taxon>Streptophyta</taxon>
        <taxon>Embryophyta</taxon>
        <taxon>Tracheophyta</taxon>
        <taxon>Spermatophyta</taxon>
        <taxon>Magnoliopsida</taxon>
        <taxon>eudicotyledons</taxon>
        <taxon>Gunneridae</taxon>
        <taxon>Pentapetalae</taxon>
        <taxon>rosids</taxon>
        <taxon>fabids</taxon>
        <taxon>Fabales</taxon>
        <taxon>Fabaceae</taxon>
        <taxon>Papilionoideae</taxon>
        <taxon>50 kb inversion clade</taxon>
        <taxon>NPAAA clade</taxon>
        <taxon>Hologalegina</taxon>
        <taxon>IRL clade</taxon>
        <taxon>Trifolieae</taxon>
        <taxon>Trifolium</taxon>
    </lineage>
</organism>
<sequence length="536" mass="58973">MENDVTPIISDDRKSQKPPPPPPPPPIPDRKSSTPTPPPPPPPITNRKSSATPPPPPPPPVTTGKIPAPPPPLPPKKGGLKLKSSSKPPPTPVETSSSEVKMKPLHWDKVNTNLDHSMVWDKIDRGSFRVDDDLMEALFGIVASNSKKSNGNTSKGKESTSPNRDASTNAFILDPRKSQNTAIVLKSLAISRKEIIEALIDGQGLNADTIEKLSRIAPTEEEQSQILEYEGDTTKLAAAESFLYHILKAVPSAFKRLNAILFRLNYDSEIVEIKEFLQTLELACKELRNQGVFVKLLEAVLKAGNRMNAGTNRGNAQAFNLVSLRKLSDVKSVDGKTTLLHFVVEEVVRSEGKRAVLNRNHSLSRSFSRSNSSSSIGDSKNSATSKEQKQREYTTLGLPIVGGVSAEFSNVKKVAQTDYNSFVGSISALLAKIVEIRQLVSQCGNNDKEGKFVREMNHFLENAEKDLQLVSEEQTRVMQLVKRTTDYYQGGASKDNAREQALYLFVIVKDFLGMVDQACIEITRNMQKKKTSKAKS</sequence>
<feature type="compositionally biased region" description="Pro residues" evidence="3">
    <location>
        <begin position="17"/>
        <end position="27"/>
    </location>
</feature>
<dbReference type="InterPro" id="IPR042201">
    <property type="entry name" value="FH2_Formin_sf"/>
</dbReference>
<feature type="compositionally biased region" description="Pro residues" evidence="3">
    <location>
        <begin position="52"/>
        <end position="75"/>
    </location>
</feature>
<feature type="compositionally biased region" description="Pro residues" evidence="3">
    <location>
        <begin position="35"/>
        <end position="44"/>
    </location>
</feature>
<evidence type="ECO:0000313" key="6">
    <source>
        <dbReference type="Proteomes" id="UP000242715"/>
    </source>
</evidence>
<proteinExistence type="inferred from homology"/>
<dbReference type="PROSITE" id="PS51444">
    <property type="entry name" value="FH2"/>
    <property type="match status" value="1"/>
</dbReference>
<evidence type="ECO:0000256" key="3">
    <source>
        <dbReference type="SAM" id="MobiDB-lite"/>
    </source>
</evidence>
<evidence type="ECO:0000256" key="2">
    <source>
        <dbReference type="RuleBase" id="RU361260"/>
    </source>
</evidence>
<reference evidence="6" key="1">
    <citation type="journal article" date="2017" name="Front. Plant Sci.">
        <title>Climate Clever Clovers: New Paradigm to Reduce the Environmental Footprint of Ruminants by Breeding Low Methanogenic Forages Utilizing Haplotype Variation.</title>
        <authorList>
            <person name="Kaur P."/>
            <person name="Appels R."/>
            <person name="Bayer P.E."/>
            <person name="Keeble-Gagnere G."/>
            <person name="Wang J."/>
            <person name="Hirakawa H."/>
            <person name="Shirasawa K."/>
            <person name="Vercoe P."/>
            <person name="Stefanova K."/>
            <person name="Durmic Z."/>
            <person name="Nichols P."/>
            <person name="Revell C."/>
            <person name="Isobe S.N."/>
            <person name="Edwards D."/>
            <person name="Erskine W."/>
        </authorList>
    </citation>
    <scope>NUCLEOTIDE SEQUENCE [LARGE SCALE GENOMIC DNA]</scope>
    <source>
        <strain evidence="6">cv. Daliak</strain>
    </source>
</reference>
<feature type="compositionally biased region" description="Low complexity" evidence="3">
    <location>
        <begin position="365"/>
        <end position="382"/>
    </location>
</feature>
<dbReference type="SUPFAM" id="SSF101447">
    <property type="entry name" value="Formin homology 2 domain (FH2 domain)"/>
    <property type="match status" value="1"/>
</dbReference>
<dbReference type="OrthoDB" id="1668162at2759"/>
<evidence type="ECO:0000259" key="4">
    <source>
        <dbReference type="PROSITE" id="PS51444"/>
    </source>
</evidence>
<protein>
    <recommendedName>
        <fullName evidence="2">Formin-like protein</fullName>
    </recommendedName>
</protein>
<feature type="compositionally biased region" description="Polar residues" evidence="3">
    <location>
        <begin position="159"/>
        <end position="168"/>
    </location>
</feature>
<dbReference type="InterPro" id="IPR015425">
    <property type="entry name" value="FH2_Formin"/>
</dbReference>
<feature type="region of interest" description="Disordered" evidence="3">
    <location>
        <begin position="145"/>
        <end position="168"/>
    </location>
</feature>
<evidence type="ECO:0000256" key="1">
    <source>
        <dbReference type="ARBA" id="ARBA00025793"/>
    </source>
</evidence>
<dbReference type="PANTHER" id="PTHR23213:SF354">
    <property type="entry name" value="FORMIN-LIKE PROTEIN 4"/>
    <property type="match status" value="1"/>
</dbReference>
<dbReference type="Gene3D" id="1.20.58.2220">
    <property type="entry name" value="Formin, FH2 domain"/>
    <property type="match status" value="1"/>
</dbReference>
<evidence type="ECO:0000313" key="5">
    <source>
        <dbReference type="EMBL" id="GAU47025.1"/>
    </source>
</evidence>
<feature type="compositionally biased region" description="Low complexity" evidence="3">
    <location>
        <begin position="145"/>
        <end position="154"/>
    </location>
</feature>
<dbReference type="GO" id="GO:0045010">
    <property type="term" value="P:actin nucleation"/>
    <property type="evidence" value="ECO:0007669"/>
    <property type="project" value="InterPro"/>
</dbReference>
<accession>A0A2Z6PD35</accession>
<dbReference type="GO" id="GO:0051015">
    <property type="term" value="F:actin filament binding"/>
    <property type="evidence" value="ECO:0007669"/>
    <property type="project" value="InterPro"/>
</dbReference>
<name>A0A2Z6PD35_TRISU</name>
<gene>
    <name evidence="5" type="ORF">TSUD_239820</name>
</gene>
<dbReference type="Pfam" id="PF02181">
    <property type="entry name" value="FH2"/>
    <property type="match status" value="1"/>
</dbReference>
<keyword evidence="6" id="KW-1185">Reference proteome</keyword>